<dbReference type="EMBL" id="VSSQ01002371">
    <property type="protein sequence ID" value="MPM15005.1"/>
    <property type="molecule type" value="Genomic_DNA"/>
</dbReference>
<name>A0A644XFL0_9ZZZZ</name>
<evidence type="ECO:0008006" key="2">
    <source>
        <dbReference type="Google" id="ProtNLM"/>
    </source>
</evidence>
<accession>A0A644XFL0</accession>
<dbReference type="InterPro" id="IPR013783">
    <property type="entry name" value="Ig-like_fold"/>
</dbReference>
<sequence length="377" mass="40645">MADEFIQIPSYLTNDSSSNLIQPMATACTGCLDFCEVYNECCGYEDCQSTSENGCTTGCEGGSCETTCESTCQNCEGIACQTAQNPADSATLTISGVSKTYFTATVAGLDTSMGIPIRIEWYLSGNLYYTTLTSNSSASINVTGLSAGNSYTLVAKIYNNNTGSLLETLQKTVTTSSNPQLPAPTLDTTATVKTANSITVTINPVSGADSYYFRINGGTIVDNGTMRTHMFTGLTPNTQYFIEIKVGGSGYIDSDLAGYYATTLVAVLWEWLTPKTESNLGVTPDEWIAFCNKINEVRISKGLAAYSFTTSSTYVAKDKKFYAWMWLQAANAINDLGTGVAADCLNVKSFLDSMNSDSLVYPWYWENLKTALNNAIN</sequence>
<dbReference type="AlphaFoldDB" id="A0A644XFL0"/>
<dbReference type="InterPro" id="IPR036116">
    <property type="entry name" value="FN3_sf"/>
</dbReference>
<organism evidence="1">
    <name type="scientific">bioreactor metagenome</name>
    <dbReference type="NCBI Taxonomy" id="1076179"/>
    <lineage>
        <taxon>unclassified sequences</taxon>
        <taxon>metagenomes</taxon>
        <taxon>ecological metagenomes</taxon>
    </lineage>
</organism>
<gene>
    <name evidence="1" type="ORF">SDC9_61370</name>
</gene>
<dbReference type="SUPFAM" id="SSF49265">
    <property type="entry name" value="Fibronectin type III"/>
    <property type="match status" value="1"/>
</dbReference>
<dbReference type="Gene3D" id="2.60.40.10">
    <property type="entry name" value="Immunoglobulins"/>
    <property type="match status" value="1"/>
</dbReference>
<proteinExistence type="predicted"/>
<protein>
    <recommendedName>
        <fullName evidence="2">Fibronectin type-III domain-containing protein</fullName>
    </recommendedName>
</protein>
<reference evidence="1" key="1">
    <citation type="submission" date="2019-08" db="EMBL/GenBank/DDBJ databases">
        <authorList>
            <person name="Kucharzyk K."/>
            <person name="Murdoch R.W."/>
            <person name="Higgins S."/>
            <person name="Loffler F."/>
        </authorList>
    </citation>
    <scope>NUCLEOTIDE SEQUENCE</scope>
</reference>
<evidence type="ECO:0000313" key="1">
    <source>
        <dbReference type="EMBL" id="MPM15005.1"/>
    </source>
</evidence>
<comment type="caution">
    <text evidence="1">The sequence shown here is derived from an EMBL/GenBank/DDBJ whole genome shotgun (WGS) entry which is preliminary data.</text>
</comment>